<comment type="caution">
    <text evidence="1">The sequence shown here is derived from an EMBL/GenBank/DDBJ whole genome shotgun (WGS) entry which is preliminary data.</text>
</comment>
<dbReference type="RefSeq" id="WP_064025164.1">
    <property type="nucleotide sequence ID" value="NZ_LUUK01000040.1"/>
</dbReference>
<protein>
    <submittedName>
        <fullName evidence="1">Uncharacterized protein</fullName>
    </submittedName>
</protein>
<sequence>MKVQKAPVRRVYPNPDQFDIFVIDWDALPQFTEEEFSELRYRLLLAMLGSLKDNRVSDKEKSESWLWLMSDDKTPFSFRTCCESEGVDYLEMRDLIVDHLKR</sequence>
<evidence type="ECO:0000313" key="1">
    <source>
        <dbReference type="EMBL" id="OAI25170.1"/>
    </source>
</evidence>
<dbReference type="Proteomes" id="UP000077628">
    <property type="component" value="Unassembled WGS sequence"/>
</dbReference>
<gene>
    <name evidence="1" type="ORF">A1355_19885</name>
</gene>
<evidence type="ECO:0000313" key="2">
    <source>
        <dbReference type="Proteomes" id="UP000077628"/>
    </source>
</evidence>
<dbReference type="OrthoDB" id="5905663at2"/>
<proteinExistence type="predicted"/>
<organism evidence="1 2">
    <name type="scientific">Methylomonas koyamae</name>
    <dbReference type="NCBI Taxonomy" id="702114"/>
    <lineage>
        <taxon>Bacteria</taxon>
        <taxon>Pseudomonadati</taxon>
        <taxon>Pseudomonadota</taxon>
        <taxon>Gammaproteobacteria</taxon>
        <taxon>Methylococcales</taxon>
        <taxon>Methylococcaceae</taxon>
        <taxon>Methylomonas</taxon>
    </lineage>
</organism>
<dbReference type="EMBL" id="LUUK01000040">
    <property type="protein sequence ID" value="OAI25170.1"/>
    <property type="molecule type" value="Genomic_DNA"/>
</dbReference>
<reference evidence="2" key="1">
    <citation type="submission" date="2016-03" db="EMBL/GenBank/DDBJ databases">
        <authorList>
            <person name="Heylen K."/>
            <person name="De Vos P."/>
            <person name="Vekeman B."/>
        </authorList>
    </citation>
    <scope>NUCLEOTIDE SEQUENCE [LARGE SCALE GENOMIC DNA]</scope>
    <source>
        <strain evidence="2">R-45383</strain>
    </source>
</reference>
<name>A0A177P774_9GAMM</name>
<keyword evidence="2" id="KW-1185">Reference proteome</keyword>
<dbReference type="AlphaFoldDB" id="A0A177P774"/>
<accession>A0A177P774</accession>
<dbReference type="STRING" id="702114.A1355_19885"/>